<protein>
    <submittedName>
        <fullName evidence="3">Rv2175c family DNA-binding protein</fullName>
    </submittedName>
</protein>
<proteinExistence type="predicted"/>
<dbReference type="Proteomes" id="UP001215216">
    <property type="component" value="Chromosome"/>
</dbReference>
<feature type="domain" description="Rv2175c C-terminal" evidence="1">
    <location>
        <begin position="65"/>
        <end position="115"/>
    </location>
</feature>
<dbReference type="InterPro" id="IPR048576">
    <property type="entry name" value="Rv2175c_wHTH"/>
</dbReference>
<sequence>MNIEFLPTQWFSIPEIAELIGVKQREVRSMLEDGTLIAVRRGENRAWMIYGAELRYQDGAYEPIPALKGTVTVLDDCGLTNEEKMSWLLEPADELGASPIEALGEGNTHAVRRLALMQA</sequence>
<dbReference type="InterPro" id="IPR041098">
    <property type="entry name" value="Rv2175c_C"/>
</dbReference>
<evidence type="ECO:0000313" key="4">
    <source>
        <dbReference type="Proteomes" id="UP001215216"/>
    </source>
</evidence>
<name>A0ABY8FW22_9ACTO</name>
<keyword evidence="3" id="KW-0238">DNA-binding</keyword>
<dbReference type="RefSeq" id="WP_278012145.1">
    <property type="nucleotide sequence ID" value="NZ_CP121208.1"/>
</dbReference>
<accession>A0ABY8FW22</accession>
<evidence type="ECO:0000259" key="1">
    <source>
        <dbReference type="Pfam" id="PF18367"/>
    </source>
</evidence>
<dbReference type="EMBL" id="CP121208">
    <property type="protein sequence ID" value="WFM82719.1"/>
    <property type="molecule type" value="Genomic_DNA"/>
</dbReference>
<evidence type="ECO:0000259" key="2">
    <source>
        <dbReference type="Pfam" id="PF21531"/>
    </source>
</evidence>
<keyword evidence="4" id="KW-1185">Reference proteome</keyword>
<organism evidence="3 4">
    <name type="scientific">Arcanobacterium canis</name>
    <dbReference type="NCBI Taxonomy" id="999183"/>
    <lineage>
        <taxon>Bacteria</taxon>
        <taxon>Bacillati</taxon>
        <taxon>Actinomycetota</taxon>
        <taxon>Actinomycetes</taxon>
        <taxon>Actinomycetales</taxon>
        <taxon>Actinomycetaceae</taxon>
        <taxon>Arcanobacterium</taxon>
    </lineage>
</organism>
<reference evidence="3 4" key="1">
    <citation type="submission" date="2023-03" db="EMBL/GenBank/DDBJ databases">
        <title>Complete genome of Arcanobacterium canis strain DSM 25104 isolated in 2010 from a canine otitis externa in Germany.</title>
        <authorList>
            <person name="Borowiak M."/>
            <person name="Kreitlow A."/>
            <person name="Malorny B."/>
            <person name="Laemmler C."/>
            <person name="Prenger-Berninghoff E."/>
            <person name="Ploetz M."/>
            <person name="Abdulmawjood A."/>
        </authorList>
    </citation>
    <scope>NUCLEOTIDE SEQUENCE [LARGE SCALE GENOMIC DNA]</scope>
    <source>
        <strain evidence="3 4">DSM 25104</strain>
    </source>
</reference>
<dbReference type="Pfam" id="PF18367">
    <property type="entry name" value="Rv2175c_C"/>
    <property type="match status" value="1"/>
</dbReference>
<feature type="domain" description="DNA-binding protein Rv2175c wHTH" evidence="2">
    <location>
        <begin position="9"/>
        <end position="45"/>
    </location>
</feature>
<gene>
    <name evidence="3" type="ORF">P7079_04745</name>
</gene>
<evidence type="ECO:0000313" key="3">
    <source>
        <dbReference type="EMBL" id="WFM82719.1"/>
    </source>
</evidence>
<dbReference type="Pfam" id="PF21531">
    <property type="entry name" value="Rv2175c_wHTH"/>
    <property type="match status" value="1"/>
</dbReference>
<dbReference type="GO" id="GO:0003677">
    <property type="term" value="F:DNA binding"/>
    <property type="evidence" value="ECO:0007669"/>
    <property type="project" value="UniProtKB-KW"/>
</dbReference>